<dbReference type="EMBL" id="SLXO01000010">
    <property type="protein sequence ID" value="TCP32025.1"/>
    <property type="molecule type" value="Genomic_DNA"/>
</dbReference>
<dbReference type="GO" id="GO:0003677">
    <property type="term" value="F:DNA binding"/>
    <property type="evidence" value="ECO:0007669"/>
    <property type="project" value="UniProtKB-KW"/>
</dbReference>
<evidence type="ECO:0000259" key="5">
    <source>
        <dbReference type="PROSITE" id="PS51898"/>
    </source>
</evidence>
<keyword evidence="7" id="KW-1185">Reference proteome</keyword>
<dbReference type="GO" id="GO:0006310">
    <property type="term" value="P:DNA recombination"/>
    <property type="evidence" value="ECO:0007669"/>
    <property type="project" value="UniProtKB-KW"/>
</dbReference>
<reference evidence="6 7" key="1">
    <citation type="submission" date="2019-03" db="EMBL/GenBank/DDBJ databases">
        <title>Genomic Encyclopedia of Type Strains, Phase IV (KMG-IV): sequencing the most valuable type-strain genomes for metagenomic binning, comparative biology and taxonomic classification.</title>
        <authorList>
            <person name="Goeker M."/>
        </authorList>
    </citation>
    <scope>NUCLEOTIDE SEQUENCE [LARGE SCALE GENOMIC DNA]</scope>
    <source>
        <strain evidence="6 7">DSM 2132</strain>
    </source>
</reference>
<evidence type="ECO:0000313" key="6">
    <source>
        <dbReference type="EMBL" id="TCP32025.1"/>
    </source>
</evidence>
<dbReference type="GO" id="GO:0015074">
    <property type="term" value="P:DNA integration"/>
    <property type="evidence" value="ECO:0007669"/>
    <property type="project" value="UniProtKB-KW"/>
</dbReference>
<evidence type="ECO:0000256" key="1">
    <source>
        <dbReference type="ARBA" id="ARBA00008857"/>
    </source>
</evidence>
<dbReference type="PANTHER" id="PTHR30349">
    <property type="entry name" value="PHAGE INTEGRASE-RELATED"/>
    <property type="match status" value="1"/>
</dbReference>
<dbReference type="InterPro" id="IPR011010">
    <property type="entry name" value="DNA_brk_join_enz"/>
</dbReference>
<comment type="similarity">
    <text evidence="1">Belongs to the 'phage' integrase family.</text>
</comment>
<dbReference type="PROSITE" id="PS51898">
    <property type="entry name" value="TYR_RECOMBINASE"/>
    <property type="match status" value="1"/>
</dbReference>
<dbReference type="Pfam" id="PF00589">
    <property type="entry name" value="Phage_integrase"/>
    <property type="match status" value="1"/>
</dbReference>
<sequence length="321" mass="35845">MRHRGGWSIAFHDKDGVYRKRALGTDDYTVAKARAPQRWKEIQKPKSGLVAALYQAYLEELEERGKSSSRQRDAWKRLAPVFAPLEPTDVTRKVCHAYVEQRRDGGASRATIHTELLYLRAALRSAERAGLLTKAPHITLPDRGAPASRHLTRDQFRLLLDGCCAPHIRLYMQIAIATAARPSAILDLQWDQVDFELKRIDLNPPGRAQTSKRRPIVPINDKLLGVLWEARQGAISAYVIEYGGGRVQSIKSAFASASARSGVKATPYSLRHTAAVWMAEAGVRMSVISQYMGHTSTSVTERTYARYSPDYLQDAAAALDY</sequence>
<dbReference type="InterPro" id="IPR050090">
    <property type="entry name" value="Tyrosine_recombinase_XerCD"/>
</dbReference>
<dbReference type="InterPro" id="IPR002104">
    <property type="entry name" value="Integrase_catalytic"/>
</dbReference>
<evidence type="ECO:0000256" key="3">
    <source>
        <dbReference type="ARBA" id="ARBA00023125"/>
    </source>
</evidence>
<organism evidence="6 7">
    <name type="scientific">Rhodothalassium salexigens DSM 2132</name>
    <dbReference type="NCBI Taxonomy" id="1188247"/>
    <lineage>
        <taxon>Bacteria</taxon>
        <taxon>Pseudomonadati</taxon>
        <taxon>Pseudomonadota</taxon>
        <taxon>Alphaproteobacteria</taxon>
        <taxon>Rhodothalassiales</taxon>
        <taxon>Rhodothalassiaceae</taxon>
        <taxon>Rhodothalassium</taxon>
    </lineage>
</organism>
<keyword evidence="3" id="KW-0238">DNA-binding</keyword>
<dbReference type="Gene3D" id="1.10.150.130">
    <property type="match status" value="1"/>
</dbReference>
<dbReference type="AlphaFoldDB" id="A0A4R2PDN5"/>
<evidence type="ECO:0000256" key="4">
    <source>
        <dbReference type="ARBA" id="ARBA00023172"/>
    </source>
</evidence>
<dbReference type="PANTHER" id="PTHR30349:SF64">
    <property type="entry name" value="PROPHAGE INTEGRASE INTD-RELATED"/>
    <property type="match status" value="1"/>
</dbReference>
<dbReference type="Gene3D" id="1.10.443.10">
    <property type="entry name" value="Intergrase catalytic core"/>
    <property type="match status" value="1"/>
</dbReference>
<keyword evidence="4" id="KW-0233">DNA recombination</keyword>
<feature type="domain" description="Tyr recombinase" evidence="5">
    <location>
        <begin position="146"/>
        <end position="317"/>
    </location>
</feature>
<accession>A0A4R2PDN5</accession>
<evidence type="ECO:0000256" key="2">
    <source>
        <dbReference type="ARBA" id="ARBA00022908"/>
    </source>
</evidence>
<evidence type="ECO:0000313" key="7">
    <source>
        <dbReference type="Proteomes" id="UP000295399"/>
    </source>
</evidence>
<comment type="caution">
    <text evidence="6">The sequence shown here is derived from an EMBL/GenBank/DDBJ whole genome shotgun (WGS) entry which is preliminary data.</text>
</comment>
<protein>
    <submittedName>
        <fullName evidence="6">Site-specific recombinase XerD</fullName>
    </submittedName>
</protein>
<dbReference type="InterPro" id="IPR010998">
    <property type="entry name" value="Integrase_recombinase_N"/>
</dbReference>
<dbReference type="Proteomes" id="UP000295399">
    <property type="component" value="Unassembled WGS sequence"/>
</dbReference>
<name>A0A4R2PDN5_RHOSA</name>
<dbReference type="SUPFAM" id="SSF56349">
    <property type="entry name" value="DNA breaking-rejoining enzymes"/>
    <property type="match status" value="1"/>
</dbReference>
<proteinExistence type="inferred from homology"/>
<dbReference type="FunCoup" id="A0A4R2PDN5">
    <property type="interactions" value="57"/>
</dbReference>
<dbReference type="CDD" id="cd00796">
    <property type="entry name" value="INT_Rci_Hp1_C"/>
    <property type="match status" value="1"/>
</dbReference>
<keyword evidence="2" id="KW-0229">DNA integration</keyword>
<dbReference type="InParanoid" id="A0A4R2PDN5"/>
<dbReference type="InterPro" id="IPR013762">
    <property type="entry name" value="Integrase-like_cat_sf"/>
</dbReference>
<gene>
    <name evidence="6" type="ORF">EV659_110105</name>
</gene>